<gene>
    <name evidence="2" type="ORF">SAMN06295920_102415</name>
</gene>
<protein>
    <recommendedName>
        <fullName evidence="4">Cell division protein FtsL</fullName>
    </recommendedName>
</protein>
<dbReference type="OrthoDB" id="7391128at2"/>
<keyword evidence="3" id="KW-1185">Reference proteome</keyword>
<dbReference type="EMBL" id="FUYM01000002">
    <property type="protein sequence ID" value="SKB41205.1"/>
    <property type="molecule type" value="Genomic_DNA"/>
</dbReference>
<evidence type="ECO:0008006" key="4">
    <source>
        <dbReference type="Google" id="ProtNLM"/>
    </source>
</evidence>
<evidence type="ECO:0000313" key="2">
    <source>
        <dbReference type="EMBL" id="SKB41205.1"/>
    </source>
</evidence>
<proteinExistence type="predicted"/>
<dbReference type="AlphaFoldDB" id="A0A1T5B1Y3"/>
<keyword evidence="1" id="KW-0175">Coiled coil</keyword>
<accession>A0A1T5B1Y3</accession>
<organism evidence="2 3">
    <name type="scientific">Rhizorhabdus histidinilytica</name>
    <dbReference type="NCBI Taxonomy" id="439228"/>
    <lineage>
        <taxon>Bacteria</taxon>
        <taxon>Pseudomonadati</taxon>
        <taxon>Pseudomonadota</taxon>
        <taxon>Alphaproteobacteria</taxon>
        <taxon>Sphingomonadales</taxon>
        <taxon>Sphingomonadaceae</taxon>
        <taxon>Rhizorhabdus</taxon>
    </lineage>
</organism>
<dbReference type="RefSeq" id="WP_079647155.1">
    <property type="nucleotide sequence ID" value="NZ_FUYM01000002.1"/>
</dbReference>
<feature type="coiled-coil region" evidence="1">
    <location>
        <begin position="29"/>
        <end position="56"/>
    </location>
</feature>
<evidence type="ECO:0000313" key="3">
    <source>
        <dbReference type="Proteomes" id="UP000189818"/>
    </source>
</evidence>
<name>A0A1T5B1Y3_9SPHN</name>
<reference evidence="3" key="1">
    <citation type="submission" date="2017-02" db="EMBL/GenBank/DDBJ databases">
        <authorList>
            <person name="Varghese N."/>
            <person name="Submissions S."/>
        </authorList>
    </citation>
    <scope>NUCLEOTIDE SEQUENCE [LARGE SCALE GENOMIC DNA]</scope>
    <source>
        <strain evidence="3">UM2</strain>
    </source>
</reference>
<evidence type="ECO:0000256" key="1">
    <source>
        <dbReference type="SAM" id="Coils"/>
    </source>
</evidence>
<dbReference type="Proteomes" id="UP000189818">
    <property type="component" value="Unassembled WGS sequence"/>
</dbReference>
<dbReference type="STRING" id="439228.SAMN06295920_102415"/>
<sequence length="204" mass="22194">MITTRFKEVVWTSGICVAALSFYMISQTVAAKRAELTGVERKIAATNQEIRRLRTEIDTRGGLAQIERWNQNVYGLQAPGPEQFVTSSVRLVALTQPQRVPLDPAIVASHGALDKVSYDRIEDGGMAPARSRPAPAPVAIPAPPPQPALRQANYVQPTPSALAPQASPVREVAERKLVRAVRLDDNFLDGLAEEAPARARKGKQ</sequence>